<dbReference type="Proteomes" id="UP000823399">
    <property type="component" value="Unassembled WGS sequence"/>
</dbReference>
<evidence type="ECO:0000313" key="3">
    <source>
        <dbReference type="Proteomes" id="UP000823399"/>
    </source>
</evidence>
<accession>A0A9P7JKS3</accession>
<evidence type="ECO:0000256" key="1">
    <source>
        <dbReference type="SAM" id="MobiDB-lite"/>
    </source>
</evidence>
<name>A0A9P7JKS3_9AGAM</name>
<dbReference type="RefSeq" id="XP_041284067.1">
    <property type="nucleotide sequence ID" value="XM_041442871.1"/>
</dbReference>
<dbReference type="EMBL" id="JABBWM010000648">
    <property type="protein sequence ID" value="KAG2079840.1"/>
    <property type="molecule type" value="Genomic_DNA"/>
</dbReference>
<dbReference type="AlphaFoldDB" id="A0A9P7JKS3"/>
<sequence>MKEERGTRGDETLGTLEVSTHIEDSTPSNNNNVIRVTLLAPIFVRPALAPPPAFTPTPPSTTPTPPSASPSPSFAPPSLSFMLALAHTPATPSPMTTMPFPMRRMPCANAQRAPLLLLVPSTYVQVTSAFADVCWTYVLSTGGSMTRRYTLDGLYPGSLLRYPLCNLYPCCGSLLFLLFSPAGALSQCAGHVSHSSQVVTAEPFL</sequence>
<protein>
    <submittedName>
        <fullName evidence="2">Uncharacterized protein</fullName>
    </submittedName>
</protein>
<keyword evidence="3" id="KW-1185">Reference proteome</keyword>
<evidence type="ECO:0000313" key="2">
    <source>
        <dbReference type="EMBL" id="KAG2079840.1"/>
    </source>
</evidence>
<dbReference type="GeneID" id="64705130"/>
<organism evidence="2 3">
    <name type="scientific">Suillus discolor</name>
    <dbReference type="NCBI Taxonomy" id="1912936"/>
    <lineage>
        <taxon>Eukaryota</taxon>
        <taxon>Fungi</taxon>
        <taxon>Dikarya</taxon>
        <taxon>Basidiomycota</taxon>
        <taxon>Agaricomycotina</taxon>
        <taxon>Agaricomycetes</taxon>
        <taxon>Agaricomycetidae</taxon>
        <taxon>Boletales</taxon>
        <taxon>Suillineae</taxon>
        <taxon>Suillaceae</taxon>
        <taxon>Suillus</taxon>
    </lineage>
</organism>
<reference evidence="2" key="1">
    <citation type="journal article" date="2020" name="New Phytol.">
        <title>Comparative genomics reveals dynamic genome evolution in host specialist ectomycorrhizal fungi.</title>
        <authorList>
            <person name="Lofgren L.A."/>
            <person name="Nguyen N.H."/>
            <person name="Vilgalys R."/>
            <person name="Ruytinx J."/>
            <person name="Liao H.L."/>
            <person name="Branco S."/>
            <person name="Kuo A."/>
            <person name="LaButti K."/>
            <person name="Lipzen A."/>
            <person name="Andreopoulos W."/>
            <person name="Pangilinan J."/>
            <person name="Riley R."/>
            <person name="Hundley H."/>
            <person name="Na H."/>
            <person name="Barry K."/>
            <person name="Grigoriev I.V."/>
            <person name="Stajich J.E."/>
            <person name="Kennedy P.G."/>
        </authorList>
    </citation>
    <scope>NUCLEOTIDE SEQUENCE</scope>
    <source>
        <strain evidence="2">FC423</strain>
    </source>
</reference>
<feature type="region of interest" description="Disordered" evidence="1">
    <location>
        <begin position="50"/>
        <end position="75"/>
    </location>
</feature>
<comment type="caution">
    <text evidence="2">The sequence shown here is derived from an EMBL/GenBank/DDBJ whole genome shotgun (WGS) entry which is preliminary data.</text>
</comment>
<proteinExistence type="predicted"/>
<gene>
    <name evidence="2" type="ORF">F5147DRAFT_784712</name>
</gene>